<gene>
    <name evidence="2" type="ORF">ACFPCY_36085</name>
</gene>
<comment type="caution">
    <text evidence="2">The sequence shown here is derived from an EMBL/GenBank/DDBJ whole genome shotgun (WGS) entry which is preliminary data.</text>
</comment>
<sequence>MNDTRKPANGTRGDDARGDDARGDDANDVRNRLVPPGNRATLFFNGLVGRLARHGVSLMGSRELAVRGRTSGEWRTNPVNVLVVDGERYLISPRGRTQWVRNIRVAGGGRLRLGRKVEEFTVTELDDAVKLPIIRAYMNKWAWEVSALMDGLTKHATDEQIRAIAPGVPVFRLH</sequence>
<dbReference type="InterPro" id="IPR012349">
    <property type="entry name" value="Split_barrel_FMN-bd"/>
</dbReference>
<reference evidence="3" key="1">
    <citation type="journal article" date="2019" name="Int. J. Syst. Evol. Microbiol.">
        <title>The Global Catalogue of Microorganisms (GCM) 10K type strain sequencing project: providing services to taxonomists for standard genome sequencing and annotation.</title>
        <authorList>
            <consortium name="The Broad Institute Genomics Platform"/>
            <consortium name="The Broad Institute Genome Sequencing Center for Infectious Disease"/>
            <person name="Wu L."/>
            <person name="Ma J."/>
        </authorList>
    </citation>
    <scope>NUCLEOTIDE SEQUENCE [LARGE SCALE GENOMIC DNA]</scope>
    <source>
        <strain evidence="3">KLKA75</strain>
    </source>
</reference>
<evidence type="ECO:0000256" key="1">
    <source>
        <dbReference type="SAM" id="MobiDB-lite"/>
    </source>
</evidence>
<organism evidence="2 3">
    <name type="scientific">Actinomadura gamaensis</name>
    <dbReference type="NCBI Taxonomy" id="1763541"/>
    <lineage>
        <taxon>Bacteria</taxon>
        <taxon>Bacillati</taxon>
        <taxon>Actinomycetota</taxon>
        <taxon>Actinomycetes</taxon>
        <taxon>Streptosporangiales</taxon>
        <taxon>Thermomonosporaceae</taxon>
        <taxon>Actinomadura</taxon>
    </lineage>
</organism>
<evidence type="ECO:0000313" key="2">
    <source>
        <dbReference type="EMBL" id="MFC4912766.1"/>
    </source>
</evidence>
<dbReference type="RefSeq" id="WP_378263012.1">
    <property type="nucleotide sequence ID" value="NZ_JBHSIT010000013.1"/>
</dbReference>
<accession>A0ABV9U8L2</accession>
<dbReference type="Proteomes" id="UP001595872">
    <property type="component" value="Unassembled WGS sequence"/>
</dbReference>
<keyword evidence="3" id="KW-1185">Reference proteome</keyword>
<evidence type="ECO:0000313" key="3">
    <source>
        <dbReference type="Proteomes" id="UP001595872"/>
    </source>
</evidence>
<feature type="region of interest" description="Disordered" evidence="1">
    <location>
        <begin position="1"/>
        <end position="33"/>
    </location>
</feature>
<dbReference type="Gene3D" id="2.30.110.10">
    <property type="entry name" value="Electron Transport, Fmn-binding Protein, Chain A"/>
    <property type="match status" value="1"/>
</dbReference>
<dbReference type="EMBL" id="JBHSIT010000013">
    <property type="protein sequence ID" value="MFC4912766.1"/>
    <property type="molecule type" value="Genomic_DNA"/>
</dbReference>
<dbReference type="InterPro" id="IPR004378">
    <property type="entry name" value="F420H2_quin_Rdtase"/>
</dbReference>
<proteinExistence type="predicted"/>
<feature type="compositionally biased region" description="Basic and acidic residues" evidence="1">
    <location>
        <begin position="1"/>
        <end position="31"/>
    </location>
</feature>
<protein>
    <submittedName>
        <fullName evidence="2">Nitroreductase/quinone reductase family protein</fullName>
    </submittedName>
</protein>
<dbReference type="Pfam" id="PF04075">
    <property type="entry name" value="F420H2_quin_red"/>
    <property type="match status" value="1"/>
</dbReference>
<name>A0ABV9U8L2_9ACTN</name>